<dbReference type="OrthoDB" id="3212530at2"/>
<dbReference type="Pfam" id="PF03649">
    <property type="entry name" value="UPF0014"/>
    <property type="match status" value="1"/>
</dbReference>
<feature type="transmembrane region" description="Helical" evidence="6">
    <location>
        <begin position="195"/>
        <end position="213"/>
    </location>
</feature>
<accession>A0A2V3DS20</accession>
<dbReference type="EMBL" id="QHLZ01000006">
    <property type="protein sequence ID" value="PXA65309.1"/>
    <property type="molecule type" value="Genomic_DNA"/>
</dbReference>
<protein>
    <submittedName>
        <fullName evidence="7">ABC transporter permease</fullName>
    </submittedName>
</protein>
<sequence length="256" mass="26939">MACVNASTLLVLGPNAWFLLAVMLLLAAVVWRWALGRSPFQLVTAGARALAQLSAVALIIAWLSQHTALSFSFVAFMFVMAVWTSGHRVAPSGRWWMAAIPLAAAVAPMAALMFAFGVLPFNALAIIAVLGQQIGGAMSAVTLSGRRIRDELHLRHGETEAAVALGFRWPTARFMVGLPVAGEAVLPAVDQTRTAGLVTLPGAFVGMILGGAAPLDAGMIQLLVLISLLFVNSTAAAMTLWLSTLAAWDRPRSVAV</sequence>
<evidence type="ECO:0000256" key="5">
    <source>
        <dbReference type="ARBA" id="ARBA00023136"/>
    </source>
</evidence>
<feature type="transmembrane region" description="Helical" evidence="6">
    <location>
        <begin position="68"/>
        <end position="84"/>
    </location>
</feature>
<proteinExistence type="inferred from homology"/>
<dbReference type="Proteomes" id="UP000246303">
    <property type="component" value="Unassembled WGS sequence"/>
</dbReference>
<evidence type="ECO:0000256" key="3">
    <source>
        <dbReference type="ARBA" id="ARBA00022692"/>
    </source>
</evidence>
<comment type="similarity">
    <text evidence="2">Belongs to the UPF0014 family.</text>
</comment>
<dbReference type="InterPro" id="IPR005226">
    <property type="entry name" value="UPF0014_fam"/>
</dbReference>
<evidence type="ECO:0000313" key="7">
    <source>
        <dbReference type="EMBL" id="PXA65309.1"/>
    </source>
</evidence>
<comment type="subcellular location">
    <subcellularLocation>
        <location evidence="1">Membrane</location>
        <topology evidence="1">Multi-pass membrane protein</topology>
    </subcellularLocation>
</comment>
<dbReference type="PANTHER" id="PTHR30028">
    <property type="entry name" value="UPF0014 INNER MEMBRANE PROTEIN YBBM-RELATED"/>
    <property type="match status" value="1"/>
</dbReference>
<dbReference type="AlphaFoldDB" id="A0A2V3DS20"/>
<comment type="caution">
    <text evidence="7">The sequence shown here is derived from an EMBL/GenBank/DDBJ whole genome shotgun (WGS) entry which is preliminary data.</text>
</comment>
<feature type="transmembrane region" description="Helical" evidence="6">
    <location>
        <begin position="16"/>
        <end position="35"/>
    </location>
</feature>
<evidence type="ECO:0000256" key="2">
    <source>
        <dbReference type="ARBA" id="ARBA00005268"/>
    </source>
</evidence>
<organism evidence="7 8">
    <name type="scientific">Arthrobacter psychrochitiniphilus</name>
    <dbReference type="NCBI Taxonomy" id="291045"/>
    <lineage>
        <taxon>Bacteria</taxon>
        <taxon>Bacillati</taxon>
        <taxon>Actinomycetota</taxon>
        <taxon>Actinomycetes</taxon>
        <taxon>Micrococcales</taxon>
        <taxon>Micrococcaceae</taxon>
        <taxon>Arthrobacter</taxon>
    </lineage>
</organism>
<feature type="transmembrane region" description="Helical" evidence="6">
    <location>
        <begin position="42"/>
        <end position="62"/>
    </location>
</feature>
<keyword evidence="4 6" id="KW-1133">Transmembrane helix</keyword>
<keyword evidence="8" id="KW-1185">Reference proteome</keyword>
<name>A0A2V3DS20_9MICC</name>
<gene>
    <name evidence="7" type="ORF">CVS29_11665</name>
</gene>
<evidence type="ECO:0000256" key="6">
    <source>
        <dbReference type="SAM" id="Phobius"/>
    </source>
</evidence>
<dbReference type="PANTHER" id="PTHR30028:SF0">
    <property type="entry name" value="PROTEIN ALUMINUM SENSITIVE 3"/>
    <property type="match status" value="1"/>
</dbReference>
<evidence type="ECO:0000256" key="4">
    <source>
        <dbReference type="ARBA" id="ARBA00022989"/>
    </source>
</evidence>
<reference evidence="7 8" key="1">
    <citation type="submission" date="2018-05" db="EMBL/GenBank/DDBJ databases">
        <title>Genetic diversity of glacier-inhabiting Cryobacterium bacteria in China and description of Cryobacterium mengkeensis sp. nov. and Arthrobacter glacialis sp. nov.</title>
        <authorList>
            <person name="Liu Q."/>
            <person name="Xin Y.-H."/>
        </authorList>
    </citation>
    <scope>NUCLEOTIDE SEQUENCE [LARGE SCALE GENOMIC DNA]</scope>
    <source>
        <strain evidence="7 8">GP3</strain>
    </source>
</reference>
<dbReference type="GO" id="GO:0005886">
    <property type="term" value="C:plasma membrane"/>
    <property type="evidence" value="ECO:0007669"/>
    <property type="project" value="TreeGrafter"/>
</dbReference>
<keyword evidence="3 6" id="KW-0812">Transmembrane</keyword>
<feature type="transmembrane region" description="Helical" evidence="6">
    <location>
        <begin position="96"/>
        <end position="117"/>
    </location>
</feature>
<keyword evidence="5 6" id="KW-0472">Membrane</keyword>
<evidence type="ECO:0000256" key="1">
    <source>
        <dbReference type="ARBA" id="ARBA00004141"/>
    </source>
</evidence>
<evidence type="ECO:0000313" key="8">
    <source>
        <dbReference type="Proteomes" id="UP000246303"/>
    </source>
</evidence>
<feature type="transmembrane region" description="Helical" evidence="6">
    <location>
        <begin position="219"/>
        <end position="242"/>
    </location>
</feature>